<name>A0A7T8KD95_CALRO</name>
<evidence type="ECO:0000313" key="2">
    <source>
        <dbReference type="Proteomes" id="UP000595437"/>
    </source>
</evidence>
<reference evidence="2" key="1">
    <citation type="submission" date="2021-01" db="EMBL/GenBank/DDBJ databases">
        <title>Caligus Genome Assembly.</title>
        <authorList>
            <person name="Gallardo-Escarate C."/>
        </authorList>
    </citation>
    <scope>NUCLEOTIDE SEQUENCE [LARGE SCALE GENOMIC DNA]</scope>
</reference>
<dbReference type="AlphaFoldDB" id="A0A7T8KD95"/>
<proteinExistence type="predicted"/>
<protein>
    <submittedName>
        <fullName evidence="1">Uncharacterized protein</fullName>
    </submittedName>
</protein>
<accession>A0A7T8KD95</accession>
<dbReference type="EMBL" id="CP045893">
    <property type="protein sequence ID" value="QQP53739.1"/>
    <property type="molecule type" value="Genomic_DNA"/>
</dbReference>
<organism evidence="1 2">
    <name type="scientific">Caligus rogercresseyi</name>
    <name type="common">Sea louse</name>
    <dbReference type="NCBI Taxonomy" id="217165"/>
    <lineage>
        <taxon>Eukaryota</taxon>
        <taxon>Metazoa</taxon>
        <taxon>Ecdysozoa</taxon>
        <taxon>Arthropoda</taxon>
        <taxon>Crustacea</taxon>
        <taxon>Multicrustacea</taxon>
        <taxon>Hexanauplia</taxon>
        <taxon>Copepoda</taxon>
        <taxon>Siphonostomatoida</taxon>
        <taxon>Caligidae</taxon>
        <taxon>Caligus</taxon>
    </lineage>
</organism>
<dbReference type="Proteomes" id="UP000595437">
    <property type="component" value="Chromosome 4"/>
</dbReference>
<evidence type="ECO:0000313" key="1">
    <source>
        <dbReference type="EMBL" id="QQP53739.1"/>
    </source>
</evidence>
<keyword evidence="2" id="KW-1185">Reference proteome</keyword>
<sequence>MLELPAVVEPAEGQKLYNLLTRGSIWIYNPMESKLLDLEYGILCFHLGGSS</sequence>
<gene>
    <name evidence="1" type="ORF">FKW44_006324</name>
</gene>